<organism evidence="1">
    <name type="scientific">freshwater metagenome</name>
    <dbReference type="NCBI Taxonomy" id="449393"/>
    <lineage>
        <taxon>unclassified sequences</taxon>
        <taxon>metagenomes</taxon>
        <taxon>ecological metagenomes</taxon>
    </lineage>
</organism>
<dbReference type="InterPro" id="IPR016155">
    <property type="entry name" value="Mopterin_synth/thiamin_S_b"/>
</dbReference>
<protein>
    <submittedName>
        <fullName evidence="1">Unannotated protein</fullName>
    </submittedName>
</protein>
<dbReference type="PANTHER" id="PTHR38031:SF1">
    <property type="entry name" value="SULFUR CARRIER PROTEIN CYSO"/>
    <property type="match status" value="1"/>
</dbReference>
<dbReference type="InterPro" id="IPR012675">
    <property type="entry name" value="Beta-grasp_dom_sf"/>
</dbReference>
<name>A0A6J7NH62_9ZZZZ</name>
<sequence>MGLESTTGFKEHGVEEGWPCLCPNSDLWGRGCSLLPMSVDVRLPTLLRQYTDGTASISVEGGTIGEVFTAIVAKYPGLGGQLVDDSGALHKFVNVYVNDEDIRYLDSLATPVVAGDVVSILPAVAGG</sequence>
<reference evidence="1" key="1">
    <citation type="submission" date="2020-05" db="EMBL/GenBank/DDBJ databases">
        <authorList>
            <person name="Chiriac C."/>
            <person name="Salcher M."/>
            <person name="Ghai R."/>
            <person name="Kavagutti S V."/>
        </authorList>
    </citation>
    <scope>NUCLEOTIDE SEQUENCE</scope>
</reference>
<dbReference type="InterPro" id="IPR003749">
    <property type="entry name" value="ThiS/MoaD-like"/>
</dbReference>
<dbReference type="PANTHER" id="PTHR38031">
    <property type="entry name" value="SULFUR CARRIER PROTEIN SLR0821-RELATED"/>
    <property type="match status" value="1"/>
</dbReference>
<proteinExistence type="predicted"/>
<dbReference type="Pfam" id="PF02597">
    <property type="entry name" value="ThiS"/>
    <property type="match status" value="1"/>
</dbReference>
<dbReference type="EMBL" id="CAFBOR010000139">
    <property type="protein sequence ID" value="CAB4992591.1"/>
    <property type="molecule type" value="Genomic_DNA"/>
</dbReference>
<dbReference type="Gene3D" id="3.10.20.30">
    <property type="match status" value="1"/>
</dbReference>
<dbReference type="SUPFAM" id="SSF54285">
    <property type="entry name" value="MoaD/ThiS"/>
    <property type="match status" value="1"/>
</dbReference>
<accession>A0A6J7NH62</accession>
<dbReference type="InterPro" id="IPR052045">
    <property type="entry name" value="Sulfur_Carrier/Prot_Modifier"/>
</dbReference>
<evidence type="ECO:0000313" key="1">
    <source>
        <dbReference type="EMBL" id="CAB4992591.1"/>
    </source>
</evidence>
<dbReference type="AlphaFoldDB" id="A0A6J7NH62"/>
<dbReference type="CDD" id="cd17074">
    <property type="entry name" value="Ubl_CysO_like"/>
    <property type="match status" value="1"/>
</dbReference>
<gene>
    <name evidence="1" type="ORF">UFOPK3974_01011</name>
</gene>